<comment type="caution">
    <text evidence="1">The sequence shown here is derived from an EMBL/GenBank/DDBJ whole genome shotgun (WGS) entry which is preliminary data.</text>
</comment>
<evidence type="ECO:0000313" key="1">
    <source>
        <dbReference type="EMBL" id="KKS43156.1"/>
    </source>
</evidence>
<organism evidence="1 2">
    <name type="scientific">Candidatus Collierbacteria bacterium GW2011_GWA2_42_17</name>
    <dbReference type="NCBI Taxonomy" id="1618378"/>
    <lineage>
        <taxon>Bacteria</taxon>
        <taxon>Candidatus Collieribacteriota</taxon>
    </lineage>
</organism>
<dbReference type="AlphaFoldDB" id="A0A0G1BA09"/>
<dbReference type="InterPro" id="IPR014729">
    <property type="entry name" value="Rossmann-like_a/b/a_fold"/>
</dbReference>
<protein>
    <submittedName>
        <fullName evidence="1">Uncharacterized protein</fullName>
    </submittedName>
</protein>
<proteinExistence type="predicted"/>
<reference evidence="1 2" key="1">
    <citation type="journal article" date="2015" name="Nature">
        <title>rRNA introns, odd ribosomes, and small enigmatic genomes across a large radiation of phyla.</title>
        <authorList>
            <person name="Brown C.T."/>
            <person name="Hug L.A."/>
            <person name="Thomas B.C."/>
            <person name="Sharon I."/>
            <person name="Castelle C.J."/>
            <person name="Singh A."/>
            <person name="Wilkins M.J."/>
            <person name="Williams K.H."/>
            <person name="Banfield J.F."/>
        </authorList>
    </citation>
    <scope>NUCLEOTIDE SEQUENCE [LARGE SCALE GENOMIC DNA]</scope>
</reference>
<accession>A0A0G1BA09</accession>
<dbReference type="EMBL" id="LCDA01000002">
    <property type="protein sequence ID" value="KKS43156.1"/>
    <property type="molecule type" value="Genomic_DNA"/>
</dbReference>
<gene>
    <name evidence="1" type="ORF">UV06_C0002G0058</name>
</gene>
<dbReference type="Gene3D" id="3.40.50.620">
    <property type="entry name" value="HUPs"/>
    <property type="match status" value="1"/>
</dbReference>
<dbReference type="SUPFAM" id="SSF52402">
    <property type="entry name" value="Adenine nucleotide alpha hydrolases-like"/>
    <property type="match status" value="1"/>
</dbReference>
<sequence length="374" mass="43055">MSGIEQCERIHINVSGKDFLDMNVLTGEKRGLGLVEHRDYGGVPEEGMGLMRTVMVAHLIAPFFPKIVETNFGVTEKVFIDELYKYYGYRPPIFKMSDEIKFEKQNKGEEVLQKIEYASAHSGGLDSAYRLALMQEKKKPVVAVHLRNLNRKGNHEEFVASKKQCDEWKIPYELVRLRNNSKNDGFDTMRTRDFLLAVVSAVTAYPYGVNKMFVEGDMVEDPAKSHFSENAGAWKMFNNLIAEANLKMEVEGIDVGDIETVGEVIRLEKSLGIDIIPLVQNCFSATYQLPNSRQKWVRETPEIAKNSSGHWCGSCLKCRRMTMGRLFYHDPRFRSVPKEEIEYFVKDTYSWLRKYRHNGDLVTASFLKHLEQLR</sequence>
<name>A0A0G1BA09_9BACT</name>
<dbReference type="Proteomes" id="UP000033854">
    <property type="component" value="Unassembled WGS sequence"/>
</dbReference>
<evidence type="ECO:0000313" key="2">
    <source>
        <dbReference type="Proteomes" id="UP000033854"/>
    </source>
</evidence>